<reference evidence="3" key="1">
    <citation type="submission" date="2016-10" db="EMBL/GenBank/DDBJ databases">
        <authorList>
            <person name="Varghese N."/>
            <person name="Submissions S."/>
        </authorList>
    </citation>
    <scope>NUCLEOTIDE SEQUENCE [LARGE SCALE GENOMIC DNA]</scope>
    <source>
        <strain evidence="3">DSM 26542</strain>
    </source>
</reference>
<proteinExistence type="predicted"/>
<dbReference type="PROSITE" id="PS50005">
    <property type="entry name" value="TPR"/>
    <property type="match status" value="1"/>
</dbReference>
<keyword evidence="1" id="KW-0802">TPR repeat</keyword>
<dbReference type="Proteomes" id="UP000243887">
    <property type="component" value="Unassembled WGS sequence"/>
</dbReference>
<dbReference type="Pfam" id="PF13181">
    <property type="entry name" value="TPR_8"/>
    <property type="match status" value="1"/>
</dbReference>
<sequence>MVNRGYHSTTTKYNVLYNGNLAFEQGLTNLRSNYYDNFWSILPIERMQVEERLTETNEPKDPDFQLAEEKATKAIQKHSMYMGGREKNPQMDEAYLMLGKSRYYDNRFIPALEAFNYILYKYPGSGNINEARVWREKTNLRLSYDELAIENLKELLKEERLKDQVKVDALATLAQAYINLEHLDSAAVPLKEARDLTSLKEERARYTFILGQIASSLNDKTSAYSLFQEVIDMKRKSPRQYTIQSHAQQFVNRAEGEIDSVAFLDKYSDLLEDRENRPYLDLINRQLGLYYSSKTNYKRSIDYFKESVKQSKGDEQLKARNYLDIGEIYFNTASYELAGNYYDSAISILPTRSREAYKIAKKRESLHDVVLFEKMAKENDSILYIVNLSDSDRREYFQKYADELRKQDFRKLNSELGGDSGANNVFNMPDFGSAIEKSMQSSGGAGQGKTGFYFYSQNAVSYGKLDFKKRWGNRALADNWRWGSSMGTANADVEEDLDVVADSATSEKFDDPRYNIETYLKEVPTDLEEIASIKKDRDFAYFQLGSIYSEKFAEFEMGADKLEALLLFEPEERLVLPALYKLYKIYSSIDENKAGLVKARIISEYPDSRYALLLQNKLGEQTFAETSEEVYVRLKREYESGEYLEVLQQLNSAIEQFSGDDYLSKLELLKALVVGRLEGLEAYKTSLNYVGLTYASTSEGKEAERILSQDVPSLAEKELVKDDVKTTNWKIIYAVNVSDLDKMALLESKLKLYAMDRQSYGVKFSKDYYNADTVFFVLHGMNSKANAESVVSFLRISPDYGIDREAFYISSDNYAVVQIKKIWDVFLQVEKE</sequence>
<dbReference type="AlphaFoldDB" id="A0A1I3RHJ7"/>
<dbReference type="SUPFAM" id="SSF48452">
    <property type="entry name" value="TPR-like"/>
    <property type="match status" value="2"/>
</dbReference>
<accession>A0A1I3RHJ7</accession>
<keyword evidence="3" id="KW-1185">Reference proteome</keyword>
<feature type="repeat" description="TPR" evidence="1">
    <location>
        <begin position="319"/>
        <end position="352"/>
    </location>
</feature>
<organism evidence="2 3">
    <name type="scientific">Myroides guanonis</name>
    <dbReference type="NCBI Taxonomy" id="1150112"/>
    <lineage>
        <taxon>Bacteria</taxon>
        <taxon>Pseudomonadati</taxon>
        <taxon>Bacteroidota</taxon>
        <taxon>Flavobacteriia</taxon>
        <taxon>Flavobacteriales</taxon>
        <taxon>Flavobacteriaceae</taxon>
        <taxon>Myroides</taxon>
    </lineage>
</organism>
<dbReference type="Gene3D" id="1.25.40.10">
    <property type="entry name" value="Tetratricopeptide repeat domain"/>
    <property type="match status" value="3"/>
</dbReference>
<evidence type="ECO:0000313" key="2">
    <source>
        <dbReference type="EMBL" id="SFJ45179.1"/>
    </source>
</evidence>
<protein>
    <submittedName>
        <fullName evidence="2">Protein involved in gliding motility SprE</fullName>
    </submittedName>
</protein>
<dbReference type="STRING" id="1150112.SAMN04487893_1089"/>
<evidence type="ECO:0000256" key="1">
    <source>
        <dbReference type="PROSITE-ProRule" id="PRU00339"/>
    </source>
</evidence>
<dbReference type="EMBL" id="FORU01000008">
    <property type="protein sequence ID" value="SFJ45179.1"/>
    <property type="molecule type" value="Genomic_DNA"/>
</dbReference>
<dbReference type="SMART" id="SM00028">
    <property type="entry name" value="TPR"/>
    <property type="match status" value="5"/>
</dbReference>
<evidence type="ECO:0000313" key="3">
    <source>
        <dbReference type="Proteomes" id="UP000243887"/>
    </source>
</evidence>
<dbReference type="InterPro" id="IPR019734">
    <property type="entry name" value="TPR_rpt"/>
</dbReference>
<dbReference type="InterPro" id="IPR011990">
    <property type="entry name" value="TPR-like_helical_dom_sf"/>
</dbReference>
<name>A0A1I3RHJ7_9FLAO</name>
<gene>
    <name evidence="2" type="ORF">SAMN04487893_1089</name>
</gene>